<dbReference type="InterPro" id="IPR001789">
    <property type="entry name" value="Sig_transdc_resp-reg_receiver"/>
</dbReference>
<dbReference type="InterPro" id="IPR011006">
    <property type="entry name" value="CheY-like_superfamily"/>
</dbReference>
<evidence type="ECO:0000256" key="4">
    <source>
        <dbReference type="ARBA" id="ARBA00022679"/>
    </source>
</evidence>
<dbReference type="InterPro" id="IPR000014">
    <property type="entry name" value="PAS"/>
</dbReference>
<dbReference type="SUPFAM" id="SSF55874">
    <property type="entry name" value="ATPase domain of HSP90 chaperone/DNA topoisomerase II/histidine kinase"/>
    <property type="match status" value="1"/>
</dbReference>
<dbReference type="CDD" id="cd00130">
    <property type="entry name" value="PAS"/>
    <property type="match status" value="2"/>
</dbReference>
<dbReference type="SUPFAM" id="SSF47384">
    <property type="entry name" value="Homodimeric domain of signal transducing histidine kinase"/>
    <property type="match status" value="1"/>
</dbReference>
<dbReference type="Pfam" id="PF08448">
    <property type="entry name" value="PAS_4"/>
    <property type="match status" value="1"/>
</dbReference>
<feature type="domain" description="PAS" evidence="9">
    <location>
        <begin position="159"/>
        <end position="228"/>
    </location>
</feature>
<dbReference type="InterPro" id="IPR013655">
    <property type="entry name" value="PAS_fold_3"/>
</dbReference>
<dbReference type="Pfam" id="PF08447">
    <property type="entry name" value="PAS_3"/>
    <property type="match status" value="1"/>
</dbReference>
<feature type="domain" description="Histidine kinase" evidence="7">
    <location>
        <begin position="302"/>
        <end position="524"/>
    </location>
</feature>
<keyword evidence="6" id="KW-0175">Coiled coil</keyword>
<feature type="domain" description="PAC" evidence="10">
    <location>
        <begin position="67"/>
        <end position="119"/>
    </location>
</feature>
<protein>
    <recommendedName>
        <fullName evidence="2">histidine kinase</fullName>
        <ecNumber evidence="2">2.7.13.3</ecNumber>
    </recommendedName>
</protein>
<feature type="domain" description="Response regulatory" evidence="8">
    <location>
        <begin position="545"/>
        <end position="661"/>
    </location>
</feature>
<dbReference type="SMART" id="SM00387">
    <property type="entry name" value="HATPase_c"/>
    <property type="match status" value="1"/>
</dbReference>
<dbReference type="Gene3D" id="3.40.50.2300">
    <property type="match status" value="1"/>
</dbReference>
<dbReference type="GO" id="GO:0000155">
    <property type="term" value="F:phosphorelay sensor kinase activity"/>
    <property type="evidence" value="ECO:0007669"/>
    <property type="project" value="InterPro"/>
</dbReference>
<evidence type="ECO:0000256" key="2">
    <source>
        <dbReference type="ARBA" id="ARBA00012438"/>
    </source>
</evidence>
<dbReference type="PANTHER" id="PTHR43304">
    <property type="entry name" value="PHYTOCHROME-LIKE PROTEIN CPH1"/>
    <property type="match status" value="1"/>
</dbReference>
<dbReference type="EMBL" id="CAADRM010000146">
    <property type="protein sequence ID" value="VFU18204.1"/>
    <property type="molecule type" value="Genomic_DNA"/>
</dbReference>
<dbReference type="SUPFAM" id="SSF52172">
    <property type="entry name" value="CheY-like"/>
    <property type="match status" value="1"/>
</dbReference>
<dbReference type="InterPro" id="IPR003661">
    <property type="entry name" value="HisK_dim/P_dom"/>
</dbReference>
<sequence length="663" mass="75056">MADSSPLVIWVMNARGGIEFVNSTFRKFFGVEMEQLIGEKWQPLVHPDDVEGYLGAYMRAVEEQKPFHARARVRRADGVWRWIESFGAPWISPEGKLMGYVGSSLDITERITTEMNLRTYRDRLEDLVRERTSELEASSERLRQEIIERRKAEEAIRRSEERYRLVVENANEGIAIVQDGVFRLVNPRLAEFIGYAPEDLISKHFEDFIHPDDRRMVINRHHQRMTGKAVPSTYSFRVIDREGETKWLEINSVKITWEGRPATLNFLADITRRIQMEKDRKKMEAQLFQTQKIEALGTFAGGIAHDLNNILYPIIINIEMLLADTEEGSDIHDTLKQILSAAYRQRDLVKQILAFSRRSEQKMSPVRIAPLVQETLSLLRASLPSTIELRTHIDDVPDTVMGDATQIQQIILNLCKNAAESLKAQKGVIDVCLTRTRLEPVEPAQALKPGDYLKITVQDNGRGIPPNILDRLFEPFFTTKEVGKGIGMGLPVAHGIAKKLGGAITVESEPGKGSTFTVYLPAMEEKSRVRSDSGQKPKDAGGKRTILLVDDEQITLSSMQRVLERSGYAVVPVQSGQEALRLFEENPQRFQLVITDLSMPGIDGRELVRRIMAIRPETPVILSTGYGDVITDQEAKSLGIRRMLLKPSNTGELRSVIHQVLQE</sequence>
<dbReference type="InterPro" id="IPR036097">
    <property type="entry name" value="HisK_dim/P_sf"/>
</dbReference>
<dbReference type="PROSITE" id="PS50112">
    <property type="entry name" value="PAS"/>
    <property type="match status" value="2"/>
</dbReference>
<dbReference type="InterPro" id="IPR003594">
    <property type="entry name" value="HATPase_dom"/>
</dbReference>
<evidence type="ECO:0000256" key="3">
    <source>
        <dbReference type="ARBA" id="ARBA00022553"/>
    </source>
</evidence>
<dbReference type="InterPro" id="IPR005467">
    <property type="entry name" value="His_kinase_dom"/>
</dbReference>
<dbReference type="PROSITE" id="PS50110">
    <property type="entry name" value="RESPONSE_REGULATORY"/>
    <property type="match status" value="1"/>
</dbReference>
<dbReference type="InterPro" id="IPR036890">
    <property type="entry name" value="HATPase_C_sf"/>
</dbReference>
<dbReference type="SMART" id="SM00448">
    <property type="entry name" value="REC"/>
    <property type="match status" value="1"/>
</dbReference>
<dbReference type="PRINTS" id="PR00344">
    <property type="entry name" value="BCTRLSENSOR"/>
</dbReference>
<dbReference type="Gene3D" id="1.10.287.130">
    <property type="match status" value="1"/>
</dbReference>
<dbReference type="Pfam" id="PF02518">
    <property type="entry name" value="HATPase_c"/>
    <property type="match status" value="1"/>
</dbReference>
<keyword evidence="4" id="KW-0808">Transferase</keyword>
<dbReference type="InterPro" id="IPR000700">
    <property type="entry name" value="PAS-assoc_C"/>
</dbReference>
<dbReference type="InterPro" id="IPR035965">
    <property type="entry name" value="PAS-like_dom_sf"/>
</dbReference>
<evidence type="ECO:0000259" key="7">
    <source>
        <dbReference type="PROSITE" id="PS50109"/>
    </source>
</evidence>
<dbReference type="InterPro" id="IPR004358">
    <property type="entry name" value="Sig_transdc_His_kin-like_C"/>
</dbReference>
<dbReference type="InterPro" id="IPR052162">
    <property type="entry name" value="Sensor_kinase/Photoreceptor"/>
</dbReference>
<comment type="catalytic activity">
    <reaction evidence="1">
        <text>ATP + protein L-histidine = ADP + protein N-phospho-L-histidine.</text>
        <dbReference type="EC" id="2.7.13.3"/>
    </reaction>
</comment>
<dbReference type="NCBIfam" id="TIGR00229">
    <property type="entry name" value="sensory_box"/>
    <property type="match status" value="2"/>
</dbReference>
<dbReference type="SMART" id="SM00388">
    <property type="entry name" value="HisKA"/>
    <property type="match status" value="1"/>
</dbReference>
<evidence type="ECO:0000256" key="5">
    <source>
        <dbReference type="ARBA" id="ARBA00022777"/>
    </source>
</evidence>
<feature type="domain" description="PAS" evidence="9">
    <location>
        <begin position="1"/>
        <end position="64"/>
    </location>
</feature>
<accession>A0A485M615</accession>
<proteinExistence type="predicted"/>
<evidence type="ECO:0000313" key="11">
    <source>
        <dbReference type="EMBL" id="VFU18204.1"/>
    </source>
</evidence>
<dbReference type="PROSITE" id="PS50109">
    <property type="entry name" value="HIS_KIN"/>
    <property type="match status" value="1"/>
</dbReference>
<keyword evidence="3" id="KW-0597">Phosphoprotein</keyword>
<dbReference type="Pfam" id="PF00072">
    <property type="entry name" value="Response_reg"/>
    <property type="match status" value="1"/>
</dbReference>
<dbReference type="Gene3D" id="3.30.450.20">
    <property type="entry name" value="PAS domain"/>
    <property type="match status" value="2"/>
</dbReference>
<dbReference type="PROSITE" id="PS50113">
    <property type="entry name" value="PAC"/>
    <property type="match status" value="1"/>
</dbReference>
<reference evidence="11" key="1">
    <citation type="submission" date="2019-03" db="EMBL/GenBank/DDBJ databases">
        <authorList>
            <person name="Hao L."/>
        </authorList>
    </citation>
    <scope>NUCLEOTIDE SEQUENCE</scope>
</reference>
<dbReference type="EC" id="2.7.13.3" evidence="2"/>
<dbReference type="InterPro" id="IPR001610">
    <property type="entry name" value="PAC"/>
</dbReference>
<dbReference type="InterPro" id="IPR013656">
    <property type="entry name" value="PAS_4"/>
</dbReference>
<dbReference type="Gene3D" id="3.30.565.10">
    <property type="entry name" value="Histidine kinase-like ATPase, C-terminal domain"/>
    <property type="match status" value="1"/>
</dbReference>
<organism evidence="11">
    <name type="scientific">anaerobic digester metagenome</name>
    <dbReference type="NCBI Taxonomy" id="1263854"/>
    <lineage>
        <taxon>unclassified sequences</taxon>
        <taxon>metagenomes</taxon>
        <taxon>ecological metagenomes</taxon>
    </lineage>
</organism>
<feature type="coiled-coil region" evidence="6">
    <location>
        <begin position="135"/>
        <end position="169"/>
    </location>
</feature>
<dbReference type="Pfam" id="PF00512">
    <property type="entry name" value="HisKA"/>
    <property type="match status" value="1"/>
</dbReference>
<dbReference type="CDD" id="cd00082">
    <property type="entry name" value="HisKA"/>
    <property type="match status" value="1"/>
</dbReference>
<name>A0A485M615_9ZZZZ</name>
<evidence type="ECO:0000259" key="9">
    <source>
        <dbReference type="PROSITE" id="PS50112"/>
    </source>
</evidence>
<dbReference type="AlphaFoldDB" id="A0A485M615"/>
<evidence type="ECO:0000256" key="6">
    <source>
        <dbReference type="SAM" id="Coils"/>
    </source>
</evidence>
<dbReference type="SMART" id="SM00091">
    <property type="entry name" value="PAS"/>
    <property type="match status" value="2"/>
</dbReference>
<gene>
    <name evidence="11" type="ORF">SCFA_790022</name>
</gene>
<keyword evidence="5" id="KW-0418">Kinase</keyword>
<dbReference type="SMART" id="SM00086">
    <property type="entry name" value="PAC"/>
    <property type="match status" value="2"/>
</dbReference>
<dbReference type="SUPFAM" id="SSF55785">
    <property type="entry name" value="PYP-like sensor domain (PAS domain)"/>
    <property type="match status" value="2"/>
</dbReference>
<dbReference type="PANTHER" id="PTHR43304:SF1">
    <property type="entry name" value="PAC DOMAIN-CONTAINING PROTEIN"/>
    <property type="match status" value="1"/>
</dbReference>
<evidence type="ECO:0000259" key="8">
    <source>
        <dbReference type="PROSITE" id="PS50110"/>
    </source>
</evidence>
<evidence type="ECO:0000256" key="1">
    <source>
        <dbReference type="ARBA" id="ARBA00000085"/>
    </source>
</evidence>
<evidence type="ECO:0000259" key="10">
    <source>
        <dbReference type="PROSITE" id="PS50113"/>
    </source>
</evidence>